<proteinExistence type="predicted"/>
<reference evidence="1" key="1">
    <citation type="submission" date="2018-05" db="EMBL/GenBank/DDBJ databases">
        <authorList>
            <person name="Lanie J.A."/>
            <person name="Ng W.-L."/>
            <person name="Kazmierczak K.M."/>
            <person name="Andrzejewski T.M."/>
            <person name="Davidsen T.M."/>
            <person name="Wayne K.J."/>
            <person name="Tettelin H."/>
            <person name="Glass J.I."/>
            <person name="Rusch D."/>
            <person name="Podicherti R."/>
            <person name="Tsui H.-C.T."/>
            <person name="Winkler M.E."/>
        </authorList>
    </citation>
    <scope>NUCLEOTIDE SEQUENCE</scope>
</reference>
<dbReference type="AlphaFoldDB" id="A0A382IGL3"/>
<name>A0A382IGL3_9ZZZZ</name>
<organism evidence="1">
    <name type="scientific">marine metagenome</name>
    <dbReference type="NCBI Taxonomy" id="408172"/>
    <lineage>
        <taxon>unclassified sequences</taxon>
        <taxon>metagenomes</taxon>
        <taxon>ecological metagenomes</taxon>
    </lineage>
</organism>
<gene>
    <name evidence="1" type="ORF">METZ01_LOCUS251339</name>
</gene>
<dbReference type="EMBL" id="UINC01067121">
    <property type="protein sequence ID" value="SVB98485.1"/>
    <property type="molecule type" value="Genomic_DNA"/>
</dbReference>
<protein>
    <submittedName>
        <fullName evidence="1">Uncharacterized protein</fullName>
    </submittedName>
</protein>
<sequence length="35" mass="4118">MPPQFIANKRVHYLYEHPWLGDIVVSGQWHLEAAN</sequence>
<accession>A0A382IGL3</accession>
<evidence type="ECO:0000313" key="1">
    <source>
        <dbReference type="EMBL" id="SVB98485.1"/>
    </source>
</evidence>